<dbReference type="AlphaFoldDB" id="A2D8F5"/>
<dbReference type="InterPro" id="IPR026906">
    <property type="entry name" value="LRR_5"/>
</dbReference>
<organism evidence="1 2">
    <name type="scientific">Trichomonas vaginalis (strain ATCC PRA-98 / G3)</name>
    <dbReference type="NCBI Taxonomy" id="412133"/>
    <lineage>
        <taxon>Eukaryota</taxon>
        <taxon>Metamonada</taxon>
        <taxon>Parabasalia</taxon>
        <taxon>Trichomonadida</taxon>
        <taxon>Trichomonadidae</taxon>
        <taxon>Trichomonas</taxon>
    </lineage>
</organism>
<dbReference type="SMR" id="A2D8F5"/>
<accession>A2D8F5</accession>
<dbReference type="SUPFAM" id="SSF52058">
    <property type="entry name" value="L domain-like"/>
    <property type="match status" value="1"/>
</dbReference>
<dbReference type="EMBL" id="DS113179">
    <property type="protein sequence ID" value="EAY23204.1"/>
    <property type="molecule type" value="Genomic_DNA"/>
</dbReference>
<dbReference type="KEGG" id="tva:5468769"/>
<evidence type="ECO:0008006" key="3">
    <source>
        <dbReference type="Google" id="ProtNLM"/>
    </source>
</evidence>
<reference evidence="1" key="1">
    <citation type="submission" date="2006-10" db="EMBL/GenBank/DDBJ databases">
        <authorList>
            <person name="Amadeo P."/>
            <person name="Zhao Q."/>
            <person name="Wortman J."/>
            <person name="Fraser-Liggett C."/>
            <person name="Carlton J."/>
        </authorList>
    </citation>
    <scope>NUCLEOTIDE SEQUENCE</scope>
    <source>
        <strain evidence="1">G3</strain>
    </source>
</reference>
<dbReference type="VEuPathDB" id="TrichDB:TVAG_185100"/>
<reference evidence="1" key="2">
    <citation type="journal article" date="2007" name="Science">
        <title>Draft genome sequence of the sexually transmitted pathogen Trichomonas vaginalis.</title>
        <authorList>
            <person name="Carlton J.M."/>
            <person name="Hirt R.P."/>
            <person name="Silva J.C."/>
            <person name="Delcher A.L."/>
            <person name="Schatz M."/>
            <person name="Zhao Q."/>
            <person name="Wortman J.R."/>
            <person name="Bidwell S.L."/>
            <person name="Alsmark U.C.M."/>
            <person name="Besteiro S."/>
            <person name="Sicheritz-Ponten T."/>
            <person name="Noel C.J."/>
            <person name="Dacks J.B."/>
            <person name="Foster P.G."/>
            <person name="Simillion C."/>
            <person name="Van de Peer Y."/>
            <person name="Miranda-Saavedra D."/>
            <person name="Barton G.J."/>
            <person name="Westrop G.D."/>
            <person name="Mueller S."/>
            <person name="Dessi D."/>
            <person name="Fiori P.L."/>
            <person name="Ren Q."/>
            <person name="Paulsen I."/>
            <person name="Zhang H."/>
            <person name="Bastida-Corcuera F.D."/>
            <person name="Simoes-Barbosa A."/>
            <person name="Brown M.T."/>
            <person name="Hayes R.D."/>
            <person name="Mukherjee M."/>
            <person name="Okumura C.Y."/>
            <person name="Schneider R."/>
            <person name="Smith A.J."/>
            <person name="Vanacova S."/>
            <person name="Villalvazo M."/>
            <person name="Haas B.J."/>
            <person name="Pertea M."/>
            <person name="Feldblyum T.V."/>
            <person name="Utterback T.R."/>
            <person name="Shu C.L."/>
            <person name="Osoegawa K."/>
            <person name="de Jong P.J."/>
            <person name="Hrdy I."/>
            <person name="Horvathova L."/>
            <person name="Zubacova Z."/>
            <person name="Dolezal P."/>
            <person name="Malik S.B."/>
            <person name="Logsdon J.M. Jr."/>
            <person name="Henze K."/>
            <person name="Gupta A."/>
            <person name="Wang C.C."/>
            <person name="Dunne R.L."/>
            <person name="Upcroft J.A."/>
            <person name="Upcroft P."/>
            <person name="White O."/>
            <person name="Salzberg S.L."/>
            <person name="Tang P."/>
            <person name="Chiu C.-H."/>
            <person name="Lee Y.-S."/>
            <person name="Embley T.M."/>
            <person name="Coombs G.H."/>
            <person name="Mottram J.C."/>
            <person name="Tachezy J."/>
            <person name="Fraser-Liggett C.M."/>
            <person name="Johnson P.J."/>
        </authorList>
    </citation>
    <scope>NUCLEOTIDE SEQUENCE [LARGE SCALE GENOMIC DNA]</scope>
    <source>
        <strain evidence="1">G3</strain>
    </source>
</reference>
<dbReference type="InParanoid" id="A2D8F5"/>
<evidence type="ECO:0000313" key="2">
    <source>
        <dbReference type="Proteomes" id="UP000001542"/>
    </source>
</evidence>
<keyword evidence="2" id="KW-1185">Reference proteome</keyword>
<dbReference type="RefSeq" id="XP_001584190.1">
    <property type="nucleotide sequence ID" value="XM_001584140.1"/>
</dbReference>
<dbReference type="VEuPathDB" id="TrichDB:TVAGG3_0393300"/>
<evidence type="ECO:0000313" key="1">
    <source>
        <dbReference type="EMBL" id="EAY23204.1"/>
    </source>
</evidence>
<gene>
    <name evidence="1" type="ORF">TVAG_185100</name>
</gene>
<sequence length="111" mass="12187">MNCPALTTVSLNTVNYLGTDSFTKCPNIVSVSFDKLQQVPNCFSGCKKVKDVSFHDAILCSEEAFKDCISLETITLPSTRIIYPSSFKGCTSLKSFSIPRLGDIREECFSG</sequence>
<dbReference type="Gene3D" id="3.80.10.10">
    <property type="entry name" value="Ribonuclease Inhibitor"/>
    <property type="match status" value="1"/>
</dbReference>
<dbReference type="Proteomes" id="UP000001542">
    <property type="component" value="Unassembled WGS sequence"/>
</dbReference>
<name>A2D8F5_TRIV3</name>
<proteinExistence type="predicted"/>
<dbReference type="Pfam" id="PF13306">
    <property type="entry name" value="LRR_5"/>
    <property type="match status" value="1"/>
</dbReference>
<dbReference type="InterPro" id="IPR032675">
    <property type="entry name" value="LRR_dom_sf"/>
</dbReference>
<protein>
    <recommendedName>
        <fullName evidence="3">Surface antigen BspA-like</fullName>
    </recommendedName>
</protein>